<accession>A0A835M3B6</accession>
<dbReference type="PANTHER" id="PTHR32246:SF17">
    <property type="entry name" value="BON1-ASSOCIATED PROTEIN 2"/>
    <property type="match status" value="1"/>
</dbReference>
<dbReference type="InterPro" id="IPR044750">
    <property type="entry name" value="C2_SRC2/BAP"/>
</dbReference>
<protein>
    <recommendedName>
        <fullName evidence="1">C2 domain-containing protein</fullName>
    </recommendedName>
</protein>
<gene>
    <name evidence="2" type="ORF">IFM89_037372</name>
</gene>
<keyword evidence="3" id="KW-1185">Reference proteome</keyword>
<dbReference type="Pfam" id="PF00168">
    <property type="entry name" value="C2"/>
    <property type="match status" value="1"/>
</dbReference>
<dbReference type="CDD" id="cd04051">
    <property type="entry name" value="C2_SRC2_like"/>
    <property type="match status" value="1"/>
</dbReference>
<comment type="caution">
    <text evidence="2">The sequence shown here is derived from an EMBL/GenBank/DDBJ whole genome shotgun (WGS) entry which is preliminary data.</text>
</comment>
<dbReference type="InterPro" id="IPR035892">
    <property type="entry name" value="C2_domain_sf"/>
</dbReference>
<dbReference type="EMBL" id="JADFTS010000003">
    <property type="protein sequence ID" value="KAF9617560.1"/>
    <property type="molecule type" value="Genomic_DNA"/>
</dbReference>
<dbReference type="SUPFAM" id="SSF49562">
    <property type="entry name" value="C2 domain (Calcium/lipid-binding domain, CaLB)"/>
    <property type="match status" value="1"/>
</dbReference>
<dbReference type="PROSITE" id="PS50004">
    <property type="entry name" value="C2"/>
    <property type="match status" value="1"/>
</dbReference>
<dbReference type="Proteomes" id="UP000631114">
    <property type="component" value="Unassembled WGS sequence"/>
</dbReference>
<sequence length="186" mass="20757">MEKSLARSLEVTIISAEDLRINHRSIKKNAFVTVQTDPNNSRSTNMDTEGASYPSWNEKLELALPSYVKHIRVDVKCKTSSGERTIGSANIPLTDFLDDYIPPNCLHFLSYRLREHDGDRNGIVNISIRLNAPDYVPRALPSLTVQAGYRNSNACGWMPSSRIQTPYNNSRGSFAIGIPVSKGYIV</sequence>
<dbReference type="OrthoDB" id="884464at2759"/>
<dbReference type="GO" id="GO:0006952">
    <property type="term" value="P:defense response"/>
    <property type="evidence" value="ECO:0007669"/>
    <property type="project" value="InterPro"/>
</dbReference>
<evidence type="ECO:0000313" key="2">
    <source>
        <dbReference type="EMBL" id="KAF9617560.1"/>
    </source>
</evidence>
<evidence type="ECO:0000313" key="3">
    <source>
        <dbReference type="Proteomes" id="UP000631114"/>
    </source>
</evidence>
<evidence type="ECO:0000259" key="1">
    <source>
        <dbReference type="PROSITE" id="PS50004"/>
    </source>
</evidence>
<proteinExistence type="predicted"/>
<name>A0A835M3B6_9MAGN</name>
<feature type="domain" description="C2" evidence="1">
    <location>
        <begin position="1"/>
        <end position="108"/>
    </location>
</feature>
<organism evidence="2 3">
    <name type="scientific">Coptis chinensis</name>
    <dbReference type="NCBI Taxonomy" id="261450"/>
    <lineage>
        <taxon>Eukaryota</taxon>
        <taxon>Viridiplantae</taxon>
        <taxon>Streptophyta</taxon>
        <taxon>Embryophyta</taxon>
        <taxon>Tracheophyta</taxon>
        <taxon>Spermatophyta</taxon>
        <taxon>Magnoliopsida</taxon>
        <taxon>Ranunculales</taxon>
        <taxon>Ranunculaceae</taxon>
        <taxon>Coptidoideae</taxon>
        <taxon>Coptis</taxon>
    </lineage>
</organism>
<reference evidence="2 3" key="1">
    <citation type="submission" date="2020-10" db="EMBL/GenBank/DDBJ databases">
        <title>The Coptis chinensis genome and diversification of protoberbering-type alkaloids.</title>
        <authorList>
            <person name="Wang B."/>
            <person name="Shu S."/>
            <person name="Song C."/>
            <person name="Liu Y."/>
        </authorList>
    </citation>
    <scope>NUCLEOTIDE SEQUENCE [LARGE SCALE GENOMIC DNA]</scope>
    <source>
        <strain evidence="2">HL-2020</strain>
        <tissue evidence="2">Leaf</tissue>
    </source>
</reference>
<dbReference type="PANTHER" id="PTHR32246">
    <property type="entry name" value="INGRESSION PROTEIN FIC1"/>
    <property type="match status" value="1"/>
</dbReference>
<dbReference type="InterPro" id="IPR000008">
    <property type="entry name" value="C2_dom"/>
</dbReference>
<dbReference type="SMART" id="SM00239">
    <property type="entry name" value="C2"/>
    <property type="match status" value="1"/>
</dbReference>
<dbReference type="Gene3D" id="2.60.40.150">
    <property type="entry name" value="C2 domain"/>
    <property type="match status" value="1"/>
</dbReference>
<dbReference type="AlphaFoldDB" id="A0A835M3B6"/>